<dbReference type="RefSeq" id="XP_008212045.1">
    <property type="nucleotide sequence ID" value="XM_008213823.2"/>
</dbReference>
<protein>
    <submittedName>
        <fullName evidence="1">Uncharacterized protein</fullName>
    </submittedName>
</protein>
<dbReference type="AlphaFoldDB" id="A0A7M7LUV6"/>
<sequence length="100" mass="11662">MEEKRKKLMNIDNNKCMLVFFVSEDKFQTGYTCWLDEKDQLNLKNIITNKTVVEIYSPNCAILSAGNMKALLKKAKFQKYAINILSHGDWLKVRESQKTL</sequence>
<name>A0A7M7LUV6_NASVI</name>
<organism evidence="1 2">
    <name type="scientific">Nasonia vitripennis</name>
    <name type="common">Parasitic wasp</name>
    <dbReference type="NCBI Taxonomy" id="7425"/>
    <lineage>
        <taxon>Eukaryota</taxon>
        <taxon>Metazoa</taxon>
        <taxon>Ecdysozoa</taxon>
        <taxon>Arthropoda</taxon>
        <taxon>Hexapoda</taxon>
        <taxon>Insecta</taxon>
        <taxon>Pterygota</taxon>
        <taxon>Neoptera</taxon>
        <taxon>Endopterygota</taxon>
        <taxon>Hymenoptera</taxon>
        <taxon>Apocrita</taxon>
        <taxon>Proctotrupomorpha</taxon>
        <taxon>Chalcidoidea</taxon>
        <taxon>Pteromalidae</taxon>
        <taxon>Pteromalinae</taxon>
        <taxon>Nasonia</taxon>
    </lineage>
</organism>
<dbReference type="EnsemblMetazoa" id="XM_008213823">
    <property type="protein sequence ID" value="XP_008212045"/>
    <property type="gene ID" value="LOC103317096"/>
</dbReference>
<accession>A0A7M7LUV6</accession>
<keyword evidence="2" id="KW-1185">Reference proteome</keyword>
<reference evidence="1" key="1">
    <citation type="submission" date="2021-01" db="UniProtKB">
        <authorList>
            <consortium name="EnsemblMetazoa"/>
        </authorList>
    </citation>
    <scope>IDENTIFICATION</scope>
</reference>
<evidence type="ECO:0000313" key="1">
    <source>
        <dbReference type="EnsemblMetazoa" id="XP_008212045"/>
    </source>
</evidence>
<dbReference type="GeneID" id="103317096"/>
<evidence type="ECO:0000313" key="2">
    <source>
        <dbReference type="Proteomes" id="UP000002358"/>
    </source>
</evidence>
<dbReference type="KEGG" id="nvi:103317096"/>
<dbReference type="Proteomes" id="UP000002358">
    <property type="component" value="Chromosome 2"/>
</dbReference>
<dbReference type="InParanoid" id="A0A7M7LUV6"/>
<proteinExistence type="predicted"/>